<keyword evidence="3" id="KW-0677">Repeat</keyword>
<name>A0A7C4JJY8_9CREN</name>
<dbReference type="Gene3D" id="3.30.70.3270">
    <property type="match status" value="1"/>
</dbReference>
<evidence type="ECO:0000313" key="7">
    <source>
        <dbReference type="EMBL" id="HGQ36044.1"/>
    </source>
</evidence>
<evidence type="ECO:0000256" key="2">
    <source>
        <dbReference type="ARBA" id="ARBA00022723"/>
    </source>
</evidence>
<evidence type="ECO:0000256" key="1">
    <source>
        <dbReference type="ARBA" id="ARBA00022485"/>
    </source>
</evidence>
<dbReference type="GO" id="GO:0003954">
    <property type="term" value="F:NADH dehydrogenase activity"/>
    <property type="evidence" value="ECO:0007669"/>
    <property type="project" value="TreeGrafter"/>
</dbReference>
<protein>
    <submittedName>
        <fullName evidence="8">4Fe-4S dicluster domain-containing protein</fullName>
    </submittedName>
</protein>
<keyword evidence="4" id="KW-0408">Iron</keyword>
<dbReference type="EMBL" id="DTCK01000034">
    <property type="protein sequence ID" value="HGQ36044.1"/>
    <property type="molecule type" value="Genomic_DNA"/>
</dbReference>
<keyword evidence="1" id="KW-0004">4Fe-4S</keyword>
<comment type="caution">
    <text evidence="8">The sequence shown here is derived from an EMBL/GenBank/DDBJ whole genome shotgun (WGS) entry which is preliminary data.</text>
</comment>
<dbReference type="GO" id="GO:0046872">
    <property type="term" value="F:metal ion binding"/>
    <property type="evidence" value="ECO:0007669"/>
    <property type="project" value="UniProtKB-KW"/>
</dbReference>
<dbReference type="InterPro" id="IPR017900">
    <property type="entry name" value="4Fe4S_Fe_S_CS"/>
</dbReference>
<dbReference type="PROSITE" id="PS51379">
    <property type="entry name" value="4FE4S_FER_2"/>
    <property type="match status" value="2"/>
</dbReference>
<dbReference type="GO" id="GO:0016020">
    <property type="term" value="C:membrane"/>
    <property type="evidence" value="ECO:0007669"/>
    <property type="project" value="InterPro"/>
</dbReference>
<dbReference type="PANTHER" id="PTHR10849:SF35">
    <property type="entry name" value="FORMATE HYDROGENLYASE SUBUNIT 6-RELATED"/>
    <property type="match status" value="1"/>
</dbReference>
<sequence length="128" mass="14590">MSILKEALKNFFSKPSTIEYPRKVTITVEKDLRGMFYADLNKCTGCSLCSIECPAKAIEMKKLPEDKKPRHNPRGLYPVVNYMSCVFCYRCVRVCPVEAFITTPTHQLSSTREVYSEDLTVRTLKAIG</sequence>
<proteinExistence type="predicted"/>
<dbReference type="PANTHER" id="PTHR10849">
    <property type="entry name" value="NADH DEHYDROGENASE UBIQUINONE IRON-SULFUR PROTEIN 8, MITOCHONDRIAL"/>
    <property type="match status" value="1"/>
</dbReference>
<gene>
    <name evidence="8" type="ORF">ENU08_06230</name>
    <name evidence="7" type="ORF">ENU41_05130</name>
</gene>
<dbReference type="SUPFAM" id="SSF46548">
    <property type="entry name" value="alpha-helical ferredoxin"/>
    <property type="match status" value="1"/>
</dbReference>
<dbReference type="AlphaFoldDB" id="A0A7C4JJY8"/>
<evidence type="ECO:0000256" key="3">
    <source>
        <dbReference type="ARBA" id="ARBA00022737"/>
    </source>
</evidence>
<evidence type="ECO:0000256" key="5">
    <source>
        <dbReference type="ARBA" id="ARBA00023014"/>
    </source>
</evidence>
<dbReference type="InterPro" id="IPR017896">
    <property type="entry name" value="4Fe4S_Fe-S-bd"/>
</dbReference>
<organism evidence="8">
    <name type="scientific">Ignisphaera aggregans</name>
    <dbReference type="NCBI Taxonomy" id="334771"/>
    <lineage>
        <taxon>Archaea</taxon>
        <taxon>Thermoproteota</taxon>
        <taxon>Thermoprotei</taxon>
        <taxon>Desulfurococcales</taxon>
        <taxon>Desulfurococcaceae</taxon>
        <taxon>Ignisphaera</taxon>
    </lineage>
</organism>
<dbReference type="Pfam" id="PF12838">
    <property type="entry name" value="Fer4_7"/>
    <property type="match status" value="1"/>
</dbReference>
<keyword evidence="5" id="KW-0411">Iron-sulfur</keyword>
<feature type="domain" description="4Fe-4S ferredoxin-type" evidence="6">
    <location>
        <begin position="76"/>
        <end position="105"/>
    </location>
</feature>
<dbReference type="EMBL" id="DTBD01000055">
    <property type="protein sequence ID" value="HGQ64824.1"/>
    <property type="molecule type" value="Genomic_DNA"/>
</dbReference>
<evidence type="ECO:0000259" key="6">
    <source>
        <dbReference type="PROSITE" id="PS51379"/>
    </source>
</evidence>
<dbReference type="PROSITE" id="PS00198">
    <property type="entry name" value="4FE4S_FER_1"/>
    <property type="match status" value="2"/>
</dbReference>
<dbReference type="GO" id="GO:0009060">
    <property type="term" value="P:aerobic respiration"/>
    <property type="evidence" value="ECO:0007669"/>
    <property type="project" value="TreeGrafter"/>
</dbReference>
<dbReference type="InterPro" id="IPR010226">
    <property type="entry name" value="NADH_quinone_OxRdtase_chainI"/>
</dbReference>
<feature type="domain" description="4Fe-4S ferredoxin-type" evidence="6">
    <location>
        <begin position="34"/>
        <end position="63"/>
    </location>
</feature>
<dbReference type="GO" id="GO:0051539">
    <property type="term" value="F:4 iron, 4 sulfur cluster binding"/>
    <property type="evidence" value="ECO:0007669"/>
    <property type="project" value="UniProtKB-KW"/>
</dbReference>
<evidence type="ECO:0000313" key="8">
    <source>
        <dbReference type="EMBL" id="HGQ64824.1"/>
    </source>
</evidence>
<evidence type="ECO:0000256" key="4">
    <source>
        <dbReference type="ARBA" id="ARBA00023004"/>
    </source>
</evidence>
<reference evidence="8" key="1">
    <citation type="journal article" date="2020" name="mSystems">
        <title>Genome- and Community-Level Interaction Insights into Carbon Utilization and Element Cycling Functions of Hydrothermarchaeota in Hydrothermal Sediment.</title>
        <authorList>
            <person name="Zhou Z."/>
            <person name="Liu Y."/>
            <person name="Xu W."/>
            <person name="Pan J."/>
            <person name="Luo Z.H."/>
            <person name="Li M."/>
        </authorList>
    </citation>
    <scope>NUCLEOTIDE SEQUENCE [LARGE SCALE GENOMIC DNA]</scope>
    <source>
        <strain evidence="8">SpSt-637</strain>
        <strain evidence="7">SpSt-667</strain>
    </source>
</reference>
<accession>A0A7C4JJY8</accession>
<keyword evidence="2" id="KW-0479">Metal-binding</keyword>